<name>A0ABD6E7E0_9BILA</name>
<dbReference type="Proteomes" id="UP001608902">
    <property type="component" value="Unassembled WGS sequence"/>
</dbReference>
<evidence type="ECO:0000313" key="2">
    <source>
        <dbReference type="Proteomes" id="UP001608902"/>
    </source>
</evidence>
<keyword evidence="2" id="KW-1185">Reference proteome</keyword>
<dbReference type="EMBL" id="JBGFUD010000758">
    <property type="protein sequence ID" value="MFH4975177.1"/>
    <property type="molecule type" value="Genomic_DNA"/>
</dbReference>
<sequence>MSHRLDNEIWHEEGKVAIKSSGPKVLAEVYKGSSRDSKGEALWWQILLVDSDELIHMKRSHISRSGDDKALRGLCEFRSRTTSFAFAMVTAGRNLGTN</sequence>
<protein>
    <submittedName>
        <fullName evidence="1">Uncharacterized protein</fullName>
    </submittedName>
</protein>
<accession>A0ABD6E7E0</accession>
<gene>
    <name evidence="1" type="ORF">AB6A40_001886</name>
</gene>
<organism evidence="1 2">
    <name type="scientific">Gnathostoma spinigerum</name>
    <dbReference type="NCBI Taxonomy" id="75299"/>
    <lineage>
        <taxon>Eukaryota</taxon>
        <taxon>Metazoa</taxon>
        <taxon>Ecdysozoa</taxon>
        <taxon>Nematoda</taxon>
        <taxon>Chromadorea</taxon>
        <taxon>Rhabditida</taxon>
        <taxon>Spirurina</taxon>
        <taxon>Gnathostomatomorpha</taxon>
        <taxon>Gnathostomatoidea</taxon>
        <taxon>Gnathostomatidae</taxon>
        <taxon>Gnathostoma</taxon>
    </lineage>
</organism>
<proteinExistence type="predicted"/>
<reference evidence="1 2" key="1">
    <citation type="submission" date="2024-08" db="EMBL/GenBank/DDBJ databases">
        <title>Gnathostoma spinigerum genome.</title>
        <authorList>
            <person name="Gonzalez-Bertolin B."/>
            <person name="Monzon S."/>
            <person name="Zaballos A."/>
            <person name="Jimenez P."/>
            <person name="Dekumyoy P."/>
            <person name="Varona S."/>
            <person name="Cuesta I."/>
            <person name="Sumanam S."/>
            <person name="Adisakwattana P."/>
            <person name="Gasser R.B."/>
            <person name="Hernandez-Gonzalez A."/>
            <person name="Young N.D."/>
            <person name="Perteguer M.J."/>
        </authorList>
    </citation>
    <scope>NUCLEOTIDE SEQUENCE [LARGE SCALE GENOMIC DNA]</scope>
    <source>
        <strain evidence="1">AL3</strain>
        <tissue evidence="1">Liver</tissue>
    </source>
</reference>
<comment type="caution">
    <text evidence="1">The sequence shown here is derived from an EMBL/GenBank/DDBJ whole genome shotgun (WGS) entry which is preliminary data.</text>
</comment>
<dbReference type="AlphaFoldDB" id="A0ABD6E7E0"/>
<evidence type="ECO:0000313" key="1">
    <source>
        <dbReference type="EMBL" id="MFH4975177.1"/>
    </source>
</evidence>